<keyword evidence="2" id="KW-1185">Reference proteome</keyword>
<name>A0ACC2WXS8_9TREE</name>
<sequence>MMVWVNDIAAAFTGVRDEGAADSATGSTLGMGPRPAGTDTAKAAAAAQQQRNNEEELRKKWVTMPPNPAGKKQCPICKEEFVDEFVQDEEEWIWRNCVKVKNSYYHATCRADALATAAANRKATATASDGHSLRAPSPNGTASRENTPPPPAFAGIVKPDAVASPLRQSVKMEVREEQAGTDGAAGSVDQEGGTGEGDAPPQEDVKMQLSHEQPENVETEAVGGLKRKAEGSPEHPDKEVKKEKSE</sequence>
<dbReference type="Proteomes" id="UP001234202">
    <property type="component" value="Unassembled WGS sequence"/>
</dbReference>
<accession>A0ACC2WXS8</accession>
<reference evidence="1" key="1">
    <citation type="submission" date="2023-04" db="EMBL/GenBank/DDBJ databases">
        <title>Draft Genome sequencing of Naganishia species isolated from polar environments using Oxford Nanopore Technology.</title>
        <authorList>
            <person name="Leo P."/>
            <person name="Venkateswaran K."/>
        </authorList>
    </citation>
    <scope>NUCLEOTIDE SEQUENCE</scope>
    <source>
        <strain evidence="1">DBVPG 5303</strain>
    </source>
</reference>
<evidence type="ECO:0000313" key="1">
    <source>
        <dbReference type="EMBL" id="KAJ9116544.1"/>
    </source>
</evidence>
<gene>
    <name evidence="1" type="ORF">QFC24_006716</name>
</gene>
<dbReference type="EMBL" id="JASBWV010000036">
    <property type="protein sequence ID" value="KAJ9116544.1"/>
    <property type="molecule type" value="Genomic_DNA"/>
</dbReference>
<evidence type="ECO:0000313" key="2">
    <source>
        <dbReference type="Proteomes" id="UP001234202"/>
    </source>
</evidence>
<proteinExistence type="predicted"/>
<comment type="caution">
    <text evidence="1">The sequence shown here is derived from an EMBL/GenBank/DDBJ whole genome shotgun (WGS) entry which is preliminary data.</text>
</comment>
<organism evidence="1 2">
    <name type="scientific">Naganishia onofrii</name>
    <dbReference type="NCBI Taxonomy" id="1851511"/>
    <lineage>
        <taxon>Eukaryota</taxon>
        <taxon>Fungi</taxon>
        <taxon>Dikarya</taxon>
        <taxon>Basidiomycota</taxon>
        <taxon>Agaricomycotina</taxon>
        <taxon>Tremellomycetes</taxon>
        <taxon>Filobasidiales</taxon>
        <taxon>Filobasidiaceae</taxon>
        <taxon>Naganishia</taxon>
    </lineage>
</organism>
<protein>
    <submittedName>
        <fullName evidence="1">Uncharacterized protein</fullName>
    </submittedName>
</protein>